<organism evidence="1 2">
    <name type="scientific">Hymenobacter mucosus</name>
    <dbReference type="NCBI Taxonomy" id="1411120"/>
    <lineage>
        <taxon>Bacteria</taxon>
        <taxon>Pseudomonadati</taxon>
        <taxon>Bacteroidota</taxon>
        <taxon>Cytophagia</taxon>
        <taxon>Cytophagales</taxon>
        <taxon>Hymenobacteraceae</taxon>
        <taxon>Hymenobacter</taxon>
    </lineage>
</organism>
<sequence length="79" mass="8664">MLFFEKLVKHSSMTDLEKLQALLRDDLQVPCQTQDGEPGITTLTVQPDDKLVLGPAGSQLVYSFQEGKFVSLEILLAAG</sequence>
<dbReference type="Proteomes" id="UP000198310">
    <property type="component" value="Unassembled WGS sequence"/>
</dbReference>
<keyword evidence="2" id="KW-1185">Reference proteome</keyword>
<proteinExistence type="predicted"/>
<protein>
    <submittedName>
        <fullName evidence="1">Uncharacterized protein</fullName>
    </submittedName>
</protein>
<name>A0A238W8J7_9BACT</name>
<accession>A0A238W8J7</accession>
<evidence type="ECO:0000313" key="2">
    <source>
        <dbReference type="Proteomes" id="UP000198310"/>
    </source>
</evidence>
<dbReference type="AlphaFoldDB" id="A0A238W8J7"/>
<gene>
    <name evidence="1" type="ORF">SAMN06269173_102321</name>
</gene>
<evidence type="ECO:0000313" key="1">
    <source>
        <dbReference type="EMBL" id="SNR42711.1"/>
    </source>
</evidence>
<dbReference type="EMBL" id="FZNS01000002">
    <property type="protein sequence ID" value="SNR42711.1"/>
    <property type="molecule type" value="Genomic_DNA"/>
</dbReference>
<reference evidence="2" key="1">
    <citation type="submission" date="2017-06" db="EMBL/GenBank/DDBJ databases">
        <authorList>
            <person name="Varghese N."/>
            <person name="Submissions S."/>
        </authorList>
    </citation>
    <scope>NUCLEOTIDE SEQUENCE [LARGE SCALE GENOMIC DNA]</scope>
    <source>
        <strain evidence="2">DSM 28041</strain>
    </source>
</reference>